<sequence>MLTKVVQEKKSTKIKTNKVPDFEYGTIWEDPVSGHKIGCLDASKKEDVEKLMDNKKAALAIQDPPYNVDINNEFGNLPLNKYINWSEKWIDDTINALGENSSLYIWLGADIRNGLQPLPDFIIMMRNKPVRVRNFITMRNQRGYGTQKNWMAIRQELLYYIKGEPIFNVDAEYTDIPKKTKGYYKRVNGKLTENFERSKSLTIRAGNVWHDIQQVFYLMHENIEGCFAQKPLKSAERIIEASSKPGDIVIDFFSHSGSTLLQAEMNKRIAYTMDIDPSYCKVTAARLLRFRRTGETGWGRTNVLKDGKILLSDEDLIGSPTLLDLI</sequence>
<evidence type="ECO:0000313" key="5">
    <source>
        <dbReference type="EMBL" id="OGZ36429.1"/>
    </source>
</evidence>
<evidence type="ECO:0000256" key="3">
    <source>
        <dbReference type="ARBA" id="ARBA00022691"/>
    </source>
</evidence>
<dbReference type="GO" id="GO:0032259">
    <property type="term" value="P:methylation"/>
    <property type="evidence" value="ECO:0007669"/>
    <property type="project" value="UniProtKB-KW"/>
</dbReference>
<dbReference type="EMBL" id="MHNB01000026">
    <property type="protein sequence ID" value="OGZ36429.1"/>
    <property type="molecule type" value="Genomic_DNA"/>
</dbReference>
<evidence type="ECO:0000259" key="4">
    <source>
        <dbReference type="Pfam" id="PF01555"/>
    </source>
</evidence>
<name>A0A1G2FEF0_9BACT</name>
<comment type="caution">
    <text evidence="5">The sequence shown here is derived from an EMBL/GenBank/DDBJ whole genome shotgun (WGS) entry which is preliminary data.</text>
</comment>
<dbReference type="Pfam" id="PF01555">
    <property type="entry name" value="N6_N4_Mtase"/>
    <property type="match status" value="1"/>
</dbReference>
<evidence type="ECO:0000256" key="2">
    <source>
        <dbReference type="ARBA" id="ARBA00022679"/>
    </source>
</evidence>
<dbReference type="InterPro" id="IPR002941">
    <property type="entry name" value="DNA_methylase_N4/N6"/>
</dbReference>
<dbReference type="STRING" id="1801997.A3J64_02230"/>
<reference evidence="5 6" key="1">
    <citation type="journal article" date="2016" name="Nat. Commun.">
        <title>Thousands of microbial genomes shed light on interconnected biogeochemical processes in an aquifer system.</title>
        <authorList>
            <person name="Anantharaman K."/>
            <person name="Brown C.T."/>
            <person name="Hug L.A."/>
            <person name="Sharon I."/>
            <person name="Castelle C.J."/>
            <person name="Probst A.J."/>
            <person name="Thomas B.C."/>
            <person name="Singh A."/>
            <person name="Wilkins M.J."/>
            <person name="Karaoz U."/>
            <person name="Brodie E.L."/>
            <person name="Williams K.H."/>
            <person name="Hubbard S.S."/>
            <person name="Banfield J.F."/>
        </authorList>
    </citation>
    <scope>NUCLEOTIDE SEQUENCE [LARGE SCALE GENOMIC DNA]</scope>
</reference>
<gene>
    <name evidence="5" type="ORF">A3J64_02230</name>
</gene>
<organism evidence="5 6">
    <name type="scientific">Candidatus Portnoybacteria bacterium RIFCSPHIGHO2_12_FULL_38_9</name>
    <dbReference type="NCBI Taxonomy" id="1801997"/>
    <lineage>
        <taxon>Bacteria</taxon>
        <taxon>Candidatus Portnoyibacteriota</taxon>
    </lineage>
</organism>
<keyword evidence="1 5" id="KW-0489">Methyltransferase</keyword>
<dbReference type="PRINTS" id="PR00506">
    <property type="entry name" value="D21N6MTFRASE"/>
</dbReference>
<keyword evidence="3" id="KW-0949">S-adenosyl-L-methionine</keyword>
<feature type="domain" description="DNA methylase N-4/N-6" evidence="4">
    <location>
        <begin position="59"/>
        <end position="283"/>
    </location>
</feature>
<dbReference type="GO" id="GO:0008170">
    <property type="term" value="F:N-methyltransferase activity"/>
    <property type="evidence" value="ECO:0007669"/>
    <property type="project" value="InterPro"/>
</dbReference>
<protein>
    <submittedName>
        <fullName evidence="5">DNA methylase</fullName>
    </submittedName>
</protein>
<keyword evidence="2" id="KW-0808">Transferase</keyword>
<dbReference type="AlphaFoldDB" id="A0A1G2FEF0"/>
<dbReference type="Gene3D" id="3.40.50.150">
    <property type="entry name" value="Vaccinia Virus protein VP39"/>
    <property type="match status" value="1"/>
</dbReference>
<dbReference type="InterPro" id="IPR002295">
    <property type="entry name" value="N4/N6-MTase_EcoPI_Mod-like"/>
</dbReference>
<dbReference type="InterPro" id="IPR029063">
    <property type="entry name" value="SAM-dependent_MTases_sf"/>
</dbReference>
<proteinExistence type="predicted"/>
<accession>A0A1G2FEF0</accession>
<dbReference type="SUPFAM" id="SSF53335">
    <property type="entry name" value="S-adenosyl-L-methionine-dependent methyltransferases"/>
    <property type="match status" value="1"/>
</dbReference>
<dbReference type="Proteomes" id="UP000177061">
    <property type="component" value="Unassembled WGS sequence"/>
</dbReference>
<evidence type="ECO:0000256" key="1">
    <source>
        <dbReference type="ARBA" id="ARBA00022603"/>
    </source>
</evidence>
<dbReference type="GO" id="GO:0003677">
    <property type="term" value="F:DNA binding"/>
    <property type="evidence" value="ECO:0007669"/>
    <property type="project" value="InterPro"/>
</dbReference>
<evidence type="ECO:0000313" key="6">
    <source>
        <dbReference type="Proteomes" id="UP000177061"/>
    </source>
</evidence>